<dbReference type="EMBL" id="JBHSBV010000007">
    <property type="protein sequence ID" value="MFC4202947.1"/>
    <property type="molecule type" value="Genomic_DNA"/>
</dbReference>
<keyword evidence="1 4" id="KW-0560">Oxidoreductase</keyword>
<keyword evidence="2" id="KW-0812">Transmembrane</keyword>
<evidence type="ECO:0000259" key="3">
    <source>
        <dbReference type="Pfam" id="PF01266"/>
    </source>
</evidence>
<dbReference type="PANTHER" id="PTHR13847">
    <property type="entry name" value="SARCOSINE DEHYDROGENASE-RELATED"/>
    <property type="match status" value="1"/>
</dbReference>
<accession>A0ABV8P5M5</accession>
<evidence type="ECO:0000256" key="2">
    <source>
        <dbReference type="SAM" id="Phobius"/>
    </source>
</evidence>
<dbReference type="RefSeq" id="WP_217965318.1">
    <property type="nucleotide sequence ID" value="NZ_JAHTBN010000006.1"/>
</dbReference>
<reference evidence="5" key="1">
    <citation type="journal article" date="2019" name="Int. J. Syst. Evol. Microbiol.">
        <title>The Global Catalogue of Microorganisms (GCM) 10K type strain sequencing project: providing services to taxonomists for standard genome sequencing and annotation.</title>
        <authorList>
            <consortium name="The Broad Institute Genomics Platform"/>
            <consortium name="The Broad Institute Genome Sequencing Center for Infectious Disease"/>
            <person name="Wu L."/>
            <person name="Ma J."/>
        </authorList>
    </citation>
    <scope>NUCLEOTIDE SEQUENCE [LARGE SCALE GENOMIC DNA]</scope>
    <source>
        <strain evidence="5">LMG 24813</strain>
    </source>
</reference>
<feature type="transmembrane region" description="Helical" evidence="2">
    <location>
        <begin position="12"/>
        <end position="29"/>
    </location>
</feature>
<dbReference type="GO" id="GO:0016491">
    <property type="term" value="F:oxidoreductase activity"/>
    <property type="evidence" value="ECO:0007669"/>
    <property type="project" value="UniProtKB-KW"/>
</dbReference>
<dbReference type="EC" id="1.-.-.-" evidence="4"/>
<protein>
    <submittedName>
        <fullName evidence="4">NAD(P)/FAD-dependent oxidoreductase</fullName>
        <ecNumber evidence="4">1.-.-.-</ecNumber>
    </submittedName>
</protein>
<dbReference type="Proteomes" id="UP001595848">
    <property type="component" value="Unassembled WGS sequence"/>
</dbReference>
<evidence type="ECO:0000256" key="1">
    <source>
        <dbReference type="ARBA" id="ARBA00023002"/>
    </source>
</evidence>
<keyword evidence="2" id="KW-0472">Membrane</keyword>
<dbReference type="InterPro" id="IPR006076">
    <property type="entry name" value="FAD-dep_OxRdtase"/>
</dbReference>
<feature type="domain" description="FAD dependent oxidoreductase" evidence="3">
    <location>
        <begin position="11"/>
        <end position="363"/>
    </location>
</feature>
<sequence>MDTSTQVKKYDVVVIGGGIVGSSVAYFLLQAAPHLSVCVVEPDSTYEFASALRSSGGCRVQFTGEENIAMSLFSLDFIRHFEERMATAKQPVHVDWVEGGYLFIVPPEHAAQLEKNVAVQRAQGCTVDLLSPGELKSRFPAMYVDDLGAGAHTPHDGWCDPNGLLWGFRRKAVELGAVYVAARVTGARCDAAKAVAVELDNGASLAAEAFVNATGAWSGDVAKLFGMHLPISPVRRFEHYFTPGSHVGHLPYVKDMSRLAFRSEGKGYSGGLVDGSAVRGYNFEVDHDYFENVVWPAVAHRFPAFEAAKCHRTWSGLYEVNELDGNPVIGAWNSRLPNLYTVAGFSGHGMMHAPAAGRGIAELVVHGRYQTIDLARLGYERVERNEPYPEKGIL</sequence>
<evidence type="ECO:0000313" key="5">
    <source>
        <dbReference type="Proteomes" id="UP001595848"/>
    </source>
</evidence>
<name>A0ABV8P5M5_9BURK</name>
<comment type="caution">
    <text evidence="4">The sequence shown here is derived from an EMBL/GenBank/DDBJ whole genome shotgun (WGS) entry which is preliminary data.</text>
</comment>
<keyword evidence="2" id="KW-1133">Transmembrane helix</keyword>
<dbReference type="Pfam" id="PF01266">
    <property type="entry name" value="DAO"/>
    <property type="match status" value="1"/>
</dbReference>
<organism evidence="4 5">
    <name type="scientific">Candidimonas humi</name>
    <dbReference type="NCBI Taxonomy" id="683355"/>
    <lineage>
        <taxon>Bacteria</taxon>
        <taxon>Pseudomonadati</taxon>
        <taxon>Pseudomonadota</taxon>
        <taxon>Betaproteobacteria</taxon>
        <taxon>Burkholderiales</taxon>
        <taxon>Alcaligenaceae</taxon>
        <taxon>Candidimonas</taxon>
    </lineage>
</organism>
<dbReference type="PANTHER" id="PTHR13847:SF287">
    <property type="entry name" value="FAD-DEPENDENT OXIDOREDUCTASE DOMAIN-CONTAINING PROTEIN 1"/>
    <property type="match status" value="1"/>
</dbReference>
<keyword evidence="5" id="KW-1185">Reference proteome</keyword>
<gene>
    <name evidence="4" type="ORF">ACFOY1_18510</name>
</gene>
<proteinExistence type="predicted"/>
<evidence type="ECO:0000313" key="4">
    <source>
        <dbReference type="EMBL" id="MFC4202947.1"/>
    </source>
</evidence>